<dbReference type="PANTHER" id="PTHR11480">
    <property type="entry name" value="SAPOSIN-RELATED"/>
    <property type="match status" value="1"/>
</dbReference>
<feature type="domain" description="Saposin A-type" evidence="9">
    <location>
        <begin position="358"/>
        <end position="394"/>
    </location>
</feature>
<dbReference type="GO" id="GO:0006665">
    <property type="term" value="P:sphingolipid metabolic process"/>
    <property type="evidence" value="ECO:0007669"/>
    <property type="project" value="InterPro"/>
</dbReference>
<dbReference type="InterPro" id="IPR003119">
    <property type="entry name" value="SAP_A"/>
</dbReference>
<reference evidence="11" key="1">
    <citation type="journal article" date="2017" name="bioRxiv">
        <title>Comparative analysis of the genomes of Stylophora pistillata and Acropora digitifera provides evidence for extensive differences between species of corals.</title>
        <authorList>
            <person name="Voolstra C.R."/>
            <person name="Li Y."/>
            <person name="Liew Y.J."/>
            <person name="Baumgarten S."/>
            <person name="Zoccola D."/>
            <person name="Flot J.-F."/>
            <person name="Tambutte S."/>
            <person name="Allemand D."/>
            <person name="Aranda M."/>
        </authorList>
    </citation>
    <scope>NUCLEOTIDE SEQUENCE [LARGE SCALE GENOMIC DNA]</scope>
</reference>
<dbReference type="InterPro" id="IPR008139">
    <property type="entry name" value="SaposinB_dom"/>
</dbReference>
<dbReference type="OrthoDB" id="69496at2759"/>
<dbReference type="InterPro" id="IPR008373">
    <property type="entry name" value="Saposin"/>
</dbReference>
<name>A0A2B4RGL4_STYPI</name>
<keyword evidence="2" id="KW-0964">Secreted</keyword>
<dbReference type="InterPro" id="IPR008138">
    <property type="entry name" value="SapB_2"/>
</dbReference>
<feature type="signal peptide" evidence="7">
    <location>
        <begin position="1"/>
        <end position="17"/>
    </location>
</feature>
<dbReference type="InterPro" id="IPR051428">
    <property type="entry name" value="Sphingo_Act-Surfact_Prot"/>
</dbReference>
<dbReference type="FunFam" id="1.10.225.10:FF:000002">
    <property type="entry name" value="prosaposin isoform X2"/>
    <property type="match status" value="3"/>
</dbReference>
<feature type="domain" description="Saposin B-type" evidence="8">
    <location>
        <begin position="57"/>
        <end position="139"/>
    </location>
</feature>
<evidence type="ECO:0000259" key="9">
    <source>
        <dbReference type="PROSITE" id="PS51110"/>
    </source>
</evidence>
<dbReference type="PANTHER" id="PTHR11480:SF3">
    <property type="entry name" value="BCDNA.GH08312"/>
    <property type="match status" value="1"/>
</dbReference>
<evidence type="ECO:0000256" key="1">
    <source>
        <dbReference type="ARBA" id="ARBA00004613"/>
    </source>
</evidence>
<dbReference type="Gene3D" id="1.10.225.10">
    <property type="entry name" value="Saposin-like"/>
    <property type="match status" value="3"/>
</dbReference>
<dbReference type="InterPro" id="IPR011001">
    <property type="entry name" value="Saposin-like"/>
</dbReference>
<keyword evidence="6" id="KW-0325">Glycoprotein</keyword>
<dbReference type="AlphaFoldDB" id="A0A2B4RGL4"/>
<dbReference type="EMBL" id="LSMT01000557">
    <property type="protein sequence ID" value="PFX16306.1"/>
    <property type="molecule type" value="Genomic_DNA"/>
</dbReference>
<evidence type="ECO:0000256" key="6">
    <source>
        <dbReference type="ARBA" id="ARBA00023180"/>
    </source>
</evidence>
<dbReference type="Pfam" id="PF02199">
    <property type="entry name" value="SapA"/>
    <property type="match status" value="2"/>
</dbReference>
<feature type="domain" description="Saposin B-type" evidence="8">
    <location>
        <begin position="180"/>
        <end position="261"/>
    </location>
</feature>
<dbReference type="GO" id="GO:0005576">
    <property type="term" value="C:extracellular region"/>
    <property type="evidence" value="ECO:0007669"/>
    <property type="project" value="UniProtKB-SubCell"/>
</dbReference>
<comment type="subcellular location">
    <subcellularLocation>
        <location evidence="1">Secreted</location>
    </subcellularLocation>
</comment>
<sequence>MSFASIVFVLFVASASASPLGQEKCSWGPSYWCAKYKQAVECNALEHCRTKVWSVKEEVACDVCKELDPLLRGYLEQNATQTELITLLEEVCEKFGGSYASMCKSLIDQYEPLLINTILEYLADPQQLCTMLGLCSSKVKQVEAKLIFKPLQKQMKTLMTPLVLAAKHKSAVVKSKPFKASPQCILCEFIMDKLDSILKQNATRQEIEDALDKVCSYLPSSISAECTQFINQYGDAILQILAQELDPKEVCTALQICTSEVKAMEKPKVHLPNSNETCKICETVMTVLKVFLADNDTQQEIINALKTFCGYLPDQIASECTAVVAEYGPAILNLIADSDPATLCEEIGLCSAFNKVALKKEGKFCFLGASYWCQNKFNAIQCNALKHCTDHVWN</sequence>
<dbReference type="GO" id="GO:0005764">
    <property type="term" value="C:lysosome"/>
    <property type="evidence" value="ECO:0007669"/>
    <property type="project" value="InterPro"/>
</dbReference>
<dbReference type="PROSITE" id="PS50015">
    <property type="entry name" value="SAP_B"/>
    <property type="match status" value="3"/>
</dbReference>
<evidence type="ECO:0000256" key="7">
    <source>
        <dbReference type="SAM" id="SignalP"/>
    </source>
</evidence>
<dbReference type="PRINTS" id="PR01797">
    <property type="entry name" value="SAPOSIN"/>
</dbReference>
<keyword evidence="3 7" id="KW-0732">Signal</keyword>
<dbReference type="Pfam" id="PF03489">
    <property type="entry name" value="SapB_2"/>
    <property type="match status" value="3"/>
</dbReference>
<evidence type="ECO:0000256" key="4">
    <source>
        <dbReference type="ARBA" id="ARBA00022737"/>
    </source>
</evidence>
<proteinExistence type="predicted"/>
<evidence type="ECO:0000313" key="11">
    <source>
        <dbReference type="Proteomes" id="UP000225706"/>
    </source>
</evidence>
<feature type="domain" description="Saposin A-type" evidence="9">
    <location>
        <begin position="18"/>
        <end position="58"/>
    </location>
</feature>
<dbReference type="SUPFAM" id="SSF47862">
    <property type="entry name" value="Saposin"/>
    <property type="match status" value="4"/>
</dbReference>
<gene>
    <name evidence="10" type="primary">PSAP</name>
    <name evidence="10" type="ORF">AWC38_SpisGene19429</name>
</gene>
<keyword evidence="5" id="KW-1015">Disulfide bond</keyword>
<evidence type="ECO:0000259" key="8">
    <source>
        <dbReference type="PROSITE" id="PS50015"/>
    </source>
</evidence>
<dbReference type="SMART" id="SM00741">
    <property type="entry name" value="SapB"/>
    <property type="match status" value="3"/>
</dbReference>
<evidence type="ECO:0000313" key="10">
    <source>
        <dbReference type="EMBL" id="PFX16306.1"/>
    </source>
</evidence>
<keyword evidence="11" id="KW-1185">Reference proteome</keyword>
<protein>
    <submittedName>
        <fullName evidence="10">Prosaposin</fullName>
    </submittedName>
</protein>
<evidence type="ECO:0000256" key="3">
    <source>
        <dbReference type="ARBA" id="ARBA00022729"/>
    </source>
</evidence>
<evidence type="ECO:0000256" key="5">
    <source>
        <dbReference type="ARBA" id="ARBA00023157"/>
    </source>
</evidence>
<feature type="chain" id="PRO_5012360555" evidence="7">
    <location>
        <begin position="18"/>
        <end position="394"/>
    </location>
</feature>
<feature type="domain" description="Saposin B-type" evidence="8">
    <location>
        <begin position="274"/>
        <end position="354"/>
    </location>
</feature>
<dbReference type="InterPro" id="IPR007856">
    <property type="entry name" value="SapB_1"/>
</dbReference>
<dbReference type="STRING" id="50429.A0A2B4RGL4"/>
<comment type="caution">
    <text evidence="10">The sequence shown here is derived from an EMBL/GenBank/DDBJ whole genome shotgun (WGS) entry which is preliminary data.</text>
</comment>
<dbReference type="Pfam" id="PF05184">
    <property type="entry name" value="SapB_1"/>
    <property type="match status" value="3"/>
</dbReference>
<dbReference type="SMART" id="SM00162">
    <property type="entry name" value="SAPA"/>
    <property type="match status" value="2"/>
</dbReference>
<dbReference type="Proteomes" id="UP000225706">
    <property type="component" value="Unassembled WGS sequence"/>
</dbReference>
<dbReference type="PROSITE" id="PS51110">
    <property type="entry name" value="SAP_A"/>
    <property type="match status" value="2"/>
</dbReference>
<evidence type="ECO:0000256" key="2">
    <source>
        <dbReference type="ARBA" id="ARBA00022525"/>
    </source>
</evidence>
<keyword evidence="4" id="KW-0677">Repeat</keyword>
<dbReference type="GO" id="GO:0016020">
    <property type="term" value="C:membrane"/>
    <property type="evidence" value="ECO:0007669"/>
    <property type="project" value="GOC"/>
</dbReference>
<organism evidence="10 11">
    <name type="scientific">Stylophora pistillata</name>
    <name type="common">Smooth cauliflower coral</name>
    <dbReference type="NCBI Taxonomy" id="50429"/>
    <lineage>
        <taxon>Eukaryota</taxon>
        <taxon>Metazoa</taxon>
        <taxon>Cnidaria</taxon>
        <taxon>Anthozoa</taxon>
        <taxon>Hexacorallia</taxon>
        <taxon>Scleractinia</taxon>
        <taxon>Astrocoeniina</taxon>
        <taxon>Pocilloporidae</taxon>
        <taxon>Stylophora</taxon>
    </lineage>
</organism>
<accession>A0A2B4RGL4</accession>